<dbReference type="OrthoDB" id="3078298at2"/>
<sequence length="208" mass="23034" precursor="true">MTYSLTAISTLLLMLMSLAALQAEENVTPALPFAPQVISRLSLDGKPRSLSIKQGTDLWLGYDLERATVLKAWQAPTGKPGLLKSGFVTRSAGTTAFEDKADSAWELQRGDKTVPLSIRYLGCSHRKDHIELRWELLHNAGKLNLYERVPLVAPKDERFSRELRVETLAVGEALLLPSAARKAWKLTSNPDATVATLKGTEWQRLTLP</sequence>
<dbReference type="EMBL" id="CP036274">
    <property type="protein sequence ID" value="QDU28574.1"/>
    <property type="molecule type" value="Genomic_DNA"/>
</dbReference>
<evidence type="ECO:0000313" key="2">
    <source>
        <dbReference type="EMBL" id="QDU28574.1"/>
    </source>
</evidence>
<protein>
    <submittedName>
        <fullName evidence="2">Uncharacterized protein</fullName>
    </submittedName>
</protein>
<accession>A0A517YEC4</accession>
<reference evidence="2 3" key="1">
    <citation type="submission" date="2019-02" db="EMBL/GenBank/DDBJ databases">
        <title>Deep-cultivation of Planctomycetes and their phenomic and genomic characterization uncovers novel biology.</title>
        <authorList>
            <person name="Wiegand S."/>
            <person name="Jogler M."/>
            <person name="Boedeker C."/>
            <person name="Pinto D."/>
            <person name="Vollmers J."/>
            <person name="Rivas-Marin E."/>
            <person name="Kohn T."/>
            <person name="Peeters S.H."/>
            <person name="Heuer A."/>
            <person name="Rast P."/>
            <person name="Oberbeckmann S."/>
            <person name="Bunk B."/>
            <person name="Jeske O."/>
            <person name="Meyerdierks A."/>
            <person name="Storesund J.E."/>
            <person name="Kallscheuer N."/>
            <person name="Luecker S."/>
            <person name="Lage O.M."/>
            <person name="Pohl T."/>
            <person name="Merkel B.J."/>
            <person name="Hornburger P."/>
            <person name="Mueller R.-W."/>
            <person name="Bruemmer F."/>
            <person name="Labrenz M."/>
            <person name="Spormann A.M."/>
            <person name="Op den Camp H."/>
            <person name="Overmann J."/>
            <person name="Amann R."/>
            <person name="Jetten M.S.M."/>
            <person name="Mascher T."/>
            <person name="Medema M.H."/>
            <person name="Devos D.P."/>
            <person name="Kaster A.-K."/>
            <person name="Ovreas L."/>
            <person name="Rohde M."/>
            <person name="Galperin M.Y."/>
            <person name="Jogler C."/>
        </authorList>
    </citation>
    <scope>NUCLEOTIDE SEQUENCE [LARGE SCALE GENOMIC DNA]</scope>
    <source>
        <strain evidence="2 3">ETA_A8</strain>
    </source>
</reference>
<evidence type="ECO:0000256" key="1">
    <source>
        <dbReference type="SAM" id="SignalP"/>
    </source>
</evidence>
<evidence type="ECO:0000313" key="3">
    <source>
        <dbReference type="Proteomes" id="UP000315017"/>
    </source>
</evidence>
<gene>
    <name evidence="2" type="ORF">ETAA8_36770</name>
</gene>
<feature type="signal peptide" evidence="1">
    <location>
        <begin position="1"/>
        <end position="22"/>
    </location>
</feature>
<keyword evidence="1" id="KW-0732">Signal</keyword>
<dbReference type="AlphaFoldDB" id="A0A517YEC4"/>
<feature type="chain" id="PRO_5021764590" evidence="1">
    <location>
        <begin position="23"/>
        <end position="208"/>
    </location>
</feature>
<proteinExistence type="predicted"/>
<dbReference type="KEGG" id="aagg:ETAA8_36770"/>
<organism evidence="2 3">
    <name type="scientific">Anatilimnocola aggregata</name>
    <dbReference type="NCBI Taxonomy" id="2528021"/>
    <lineage>
        <taxon>Bacteria</taxon>
        <taxon>Pseudomonadati</taxon>
        <taxon>Planctomycetota</taxon>
        <taxon>Planctomycetia</taxon>
        <taxon>Pirellulales</taxon>
        <taxon>Pirellulaceae</taxon>
        <taxon>Anatilimnocola</taxon>
    </lineage>
</organism>
<dbReference type="RefSeq" id="WP_145091080.1">
    <property type="nucleotide sequence ID" value="NZ_CP036274.1"/>
</dbReference>
<name>A0A517YEC4_9BACT</name>
<dbReference type="Proteomes" id="UP000315017">
    <property type="component" value="Chromosome"/>
</dbReference>
<keyword evidence="3" id="KW-1185">Reference proteome</keyword>